<dbReference type="Proteomes" id="UP000037460">
    <property type="component" value="Unassembled WGS sequence"/>
</dbReference>
<dbReference type="InterPro" id="IPR018247">
    <property type="entry name" value="EF_Hand_1_Ca_BS"/>
</dbReference>
<evidence type="ECO:0000313" key="5">
    <source>
        <dbReference type="Proteomes" id="UP000037460"/>
    </source>
</evidence>
<feature type="region of interest" description="Disordered" evidence="2">
    <location>
        <begin position="14"/>
        <end position="35"/>
    </location>
</feature>
<dbReference type="SUPFAM" id="SSF47473">
    <property type="entry name" value="EF-hand"/>
    <property type="match status" value="1"/>
</dbReference>
<dbReference type="PROSITE" id="PS50222">
    <property type="entry name" value="EF_HAND_2"/>
    <property type="match status" value="1"/>
</dbReference>
<dbReference type="CDD" id="cd00051">
    <property type="entry name" value="EFh"/>
    <property type="match status" value="1"/>
</dbReference>
<dbReference type="PROSITE" id="PS00018">
    <property type="entry name" value="EF_HAND_1"/>
    <property type="match status" value="1"/>
</dbReference>
<keyword evidence="5" id="KW-1185">Reference proteome</keyword>
<organism evidence="4 5">
    <name type="scientific">Chrysochromulina tobinii</name>
    <dbReference type="NCBI Taxonomy" id="1460289"/>
    <lineage>
        <taxon>Eukaryota</taxon>
        <taxon>Haptista</taxon>
        <taxon>Haptophyta</taxon>
        <taxon>Prymnesiophyceae</taxon>
        <taxon>Prymnesiales</taxon>
        <taxon>Chrysochromulinaceae</taxon>
        <taxon>Chrysochromulina</taxon>
    </lineage>
</organism>
<feature type="compositionally biased region" description="Polar residues" evidence="2">
    <location>
        <begin position="16"/>
        <end position="25"/>
    </location>
</feature>
<dbReference type="GO" id="GO:0005509">
    <property type="term" value="F:calcium ion binding"/>
    <property type="evidence" value="ECO:0007669"/>
    <property type="project" value="InterPro"/>
</dbReference>
<dbReference type="OrthoDB" id="26525at2759"/>
<evidence type="ECO:0000313" key="4">
    <source>
        <dbReference type="EMBL" id="KOO23288.1"/>
    </source>
</evidence>
<name>A0A0M0JAN6_9EUKA</name>
<dbReference type="Gene3D" id="1.10.238.10">
    <property type="entry name" value="EF-hand"/>
    <property type="match status" value="1"/>
</dbReference>
<dbReference type="InterPro" id="IPR002048">
    <property type="entry name" value="EF_hand_dom"/>
</dbReference>
<protein>
    <recommendedName>
        <fullName evidence="3">EF-hand domain-containing protein</fullName>
    </recommendedName>
</protein>
<dbReference type="AlphaFoldDB" id="A0A0M0JAN6"/>
<evidence type="ECO:0000256" key="2">
    <source>
        <dbReference type="SAM" id="MobiDB-lite"/>
    </source>
</evidence>
<evidence type="ECO:0000259" key="3">
    <source>
        <dbReference type="PROSITE" id="PS50222"/>
    </source>
</evidence>
<feature type="domain" description="EF-hand" evidence="3">
    <location>
        <begin position="140"/>
        <end position="175"/>
    </location>
</feature>
<evidence type="ECO:0000256" key="1">
    <source>
        <dbReference type="ARBA" id="ARBA00022837"/>
    </source>
</evidence>
<reference evidence="5" key="1">
    <citation type="journal article" date="2015" name="PLoS Genet.">
        <title>Genome Sequence and Transcriptome Analyses of Chrysochromulina tobin: Metabolic Tools for Enhanced Algal Fitness in the Prominent Order Prymnesiales (Haptophyceae).</title>
        <authorList>
            <person name="Hovde B.T."/>
            <person name="Deodato C.R."/>
            <person name="Hunsperger H.M."/>
            <person name="Ryken S.A."/>
            <person name="Yost W."/>
            <person name="Jha R.K."/>
            <person name="Patterson J."/>
            <person name="Monnat R.J. Jr."/>
            <person name="Barlow S.B."/>
            <person name="Starkenburg S.R."/>
            <person name="Cattolico R.A."/>
        </authorList>
    </citation>
    <scope>NUCLEOTIDE SEQUENCE</scope>
    <source>
        <strain evidence="5">CCMP291</strain>
    </source>
</reference>
<dbReference type="InterPro" id="IPR011992">
    <property type="entry name" value="EF-hand-dom_pair"/>
</dbReference>
<keyword evidence="1" id="KW-0106">Calcium</keyword>
<gene>
    <name evidence="4" type="ORF">Ctob_000609</name>
</gene>
<sequence>MLYKKVRLPGDVITAPENSVQSTGNQDKDDIGEGLTGNMKRKAYVLSAWDKMPAAPTSMAQSGDQKLVDAKLIVDLLTAHNGKQLEEYLQWAKETAAEREDGTIKMDMWVLGVFKVERETRDEQLRVIAAEWRDILTRQRRTAQLTGTFRKMDADCSGAVDLGEFRHLAEGTEDNVVLPGIFALLDQQGNSDGKVDLNEWVQGMLNFGADLSDAEFEAETAKWHRLLTKNQRSLWYRLFKRGHANEFVMTMRGLGATHLMLTIIHMAVLEDLTDPNLVCGAADHPEIIPVEKLRAAGVEPVCDGLVFKKDGRGPLLLDAMLNIDLAEAEAILVPLYGGVHGSAIQHLRRPP</sequence>
<proteinExistence type="predicted"/>
<comment type="caution">
    <text evidence="4">The sequence shown here is derived from an EMBL/GenBank/DDBJ whole genome shotgun (WGS) entry which is preliminary data.</text>
</comment>
<dbReference type="EMBL" id="JWZX01003205">
    <property type="protein sequence ID" value="KOO23288.1"/>
    <property type="molecule type" value="Genomic_DNA"/>
</dbReference>
<accession>A0A0M0JAN6</accession>